<dbReference type="EMBL" id="WFLM01000001">
    <property type="protein sequence ID" value="KAB8040453.1"/>
    <property type="molecule type" value="Genomic_DNA"/>
</dbReference>
<evidence type="ECO:0000256" key="1">
    <source>
        <dbReference type="ARBA" id="ARBA00005578"/>
    </source>
</evidence>
<dbReference type="Pfam" id="PF01722">
    <property type="entry name" value="BolA"/>
    <property type="match status" value="1"/>
</dbReference>
<dbReference type="PANTHER" id="PTHR46229:SF2">
    <property type="entry name" value="BOLA-LIKE PROTEIN 1"/>
    <property type="match status" value="1"/>
</dbReference>
<gene>
    <name evidence="3" type="ORF">GCL60_00630</name>
</gene>
<dbReference type="PANTHER" id="PTHR46229">
    <property type="entry name" value="BOLA TRANSCRIPTION REGULATOR"/>
    <property type="match status" value="1"/>
</dbReference>
<sequence length="84" mass="9633">MLNHDVKNRIEEGIPDSECLVNEFSGGTDHYSVVVISDSFDGLASLKRHRMIMDLFKEEMDTGEVHALTIKALTRKQWNDQKLK</sequence>
<name>A0A6N6VVF3_9BACT</name>
<dbReference type="AlphaFoldDB" id="A0A6N6VVF3"/>
<dbReference type="Gene3D" id="3.30.300.90">
    <property type="entry name" value="BolA-like"/>
    <property type="match status" value="1"/>
</dbReference>
<dbReference type="Proteomes" id="UP000437748">
    <property type="component" value="Unassembled WGS sequence"/>
</dbReference>
<protein>
    <submittedName>
        <fullName evidence="3">BolA/IbaG family iron-sulfur metabolism protein</fullName>
    </submittedName>
</protein>
<accession>A0A6N6VVF3</accession>
<dbReference type="PIRSF" id="PIRSF003113">
    <property type="entry name" value="BolA"/>
    <property type="match status" value="1"/>
</dbReference>
<keyword evidence="4" id="KW-1185">Reference proteome</keyword>
<dbReference type="OrthoDB" id="5297032at2"/>
<comment type="caution">
    <text evidence="3">The sequence shown here is derived from an EMBL/GenBank/DDBJ whole genome shotgun (WGS) entry which is preliminary data.</text>
</comment>
<dbReference type="InterPro" id="IPR002634">
    <property type="entry name" value="BolA"/>
</dbReference>
<dbReference type="SUPFAM" id="SSF82657">
    <property type="entry name" value="BolA-like"/>
    <property type="match status" value="1"/>
</dbReference>
<dbReference type="InterPro" id="IPR050961">
    <property type="entry name" value="BolA/IbaG_stress_morph_reg"/>
</dbReference>
<evidence type="ECO:0000256" key="2">
    <source>
        <dbReference type="RuleBase" id="RU003860"/>
    </source>
</evidence>
<dbReference type="RefSeq" id="WP_153417968.1">
    <property type="nucleotide sequence ID" value="NZ_WFLM01000001.1"/>
</dbReference>
<organism evidence="3 4">
    <name type="scientific">Silvanigrella paludirubra</name>
    <dbReference type="NCBI Taxonomy" id="2499159"/>
    <lineage>
        <taxon>Bacteria</taxon>
        <taxon>Pseudomonadati</taxon>
        <taxon>Bdellovibrionota</taxon>
        <taxon>Oligoflexia</taxon>
        <taxon>Silvanigrellales</taxon>
        <taxon>Silvanigrellaceae</taxon>
        <taxon>Silvanigrella</taxon>
    </lineage>
</organism>
<reference evidence="3 4" key="1">
    <citation type="submission" date="2019-10" db="EMBL/GenBank/DDBJ databases">
        <title>New species of Slilvanegrellaceae.</title>
        <authorList>
            <person name="Pitt A."/>
            <person name="Hahn M.W."/>
        </authorList>
    </citation>
    <scope>NUCLEOTIDE SEQUENCE [LARGE SCALE GENOMIC DNA]</scope>
    <source>
        <strain evidence="3 4">SP-Ram-0.45-NSY-1</strain>
    </source>
</reference>
<evidence type="ECO:0000313" key="4">
    <source>
        <dbReference type="Proteomes" id="UP000437748"/>
    </source>
</evidence>
<dbReference type="InterPro" id="IPR036065">
    <property type="entry name" value="BolA-like_sf"/>
</dbReference>
<comment type="similarity">
    <text evidence="1 2">Belongs to the BolA/IbaG family.</text>
</comment>
<evidence type="ECO:0000313" key="3">
    <source>
        <dbReference type="EMBL" id="KAB8040453.1"/>
    </source>
</evidence>
<proteinExistence type="inferred from homology"/>